<name>A0AAD5STT7_9FUNG</name>
<organism evidence="2 3">
    <name type="scientific">Physocladia obscura</name>
    <dbReference type="NCBI Taxonomy" id="109957"/>
    <lineage>
        <taxon>Eukaryota</taxon>
        <taxon>Fungi</taxon>
        <taxon>Fungi incertae sedis</taxon>
        <taxon>Chytridiomycota</taxon>
        <taxon>Chytridiomycota incertae sedis</taxon>
        <taxon>Chytridiomycetes</taxon>
        <taxon>Chytridiales</taxon>
        <taxon>Chytriomycetaceae</taxon>
        <taxon>Physocladia</taxon>
    </lineage>
</organism>
<accession>A0AAD5STT7</accession>
<dbReference type="Gene3D" id="3.40.630.30">
    <property type="match status" value="1"/>
</dbReference>
<dbReference type="InterPro" id="IPR000182">
    <property type="entry name" value="GNAT_dom"/>
</dbReference>
<proteinExistence type="predicted"/>
<dbReference type="GO" id="GO:0016747">
    <property type="term" value="F:acyltransferase activity, transferring groups other than amino-acyl groups"/>
    <property type="evidence" value="ECO:0007669"/>
    <property type="project" value="InterPro"/>
</dbReference>
<sequence length="181" mass="20456">MTKVKLAPAAEFTANCEHFNPSIFITNLAHKIQTWLKSIESAQHIEIEPHHAQMHVDSNTAYIFKDILDDTPIGSVFLEPLPTKIRTGFNLMELEKSSAVYMTRFMLDPEYIGNKIGDVMLQEIQNVCSKKGVAIVLDTWEGNAKLRKFYERNGFSFRGIFGKVEGGEEFFVACYSQTGGK</sequence>
<dbReference type="EMBL" id="JADGJH010002360">
    <property type="protein sequence ID" value="KAJ3099239.1"/>
    <property type="molecule type" value="Genomic_DNA"/>
</dbReference>
<dbReference type="Pfam" id="PF00583">
    <property type="entry name" value="Acetyltransf_1"/>
    <property type="match status" value="1"/>
</dbReference>
<feature type="domain" description="N-acetyltransferase" evidence="1">
    <location>
        <begin position="23"/>
        <end position="177"/>
    </location>
</feature>
<keyword evidence="3" id="KW-1185">Reference proteome</keyword>
<dbReference type="SUPFAM" id="SSF55729">
    <property type="entry name" value="Acyl-CoA N-acyltransferases (Nat)"/>
    <property type="match status" value="1"/>
</dbReference>
<evidence type="ECO:0000313" key="2">
    <source>
        <dbReference type="EMBL" id="KAJ3099239.1"/>
    </source>
</evidence>
<dbReference type="PROSITE" id="PS51186">
    <property type="entry name" value="GNAT"/>
    <property type="match status" value="1"/>
</dbReference>
<protein>
    <recommendedName>
        <fullName evidence="1">N-acetyltransferase domain-containing protein</fullName>
    </recommendedName>
</protein>
<evidence type="ECO:0000259" key="1">
    <source>
        <dbReference type="PROSITE" id="PS51186"/>
    </source>
</evidence>
<reference evidence="2" key="1">
    <citation type="submission" date="2020-05" db="EMBL/GenBank/DDBJ databases">
        <title>Phylogenomic resolution of chytrid fungi.</title>
        <authorList>
            <person name="Stajich J.E."/>
            <person name="Amses K."/>
            <person name="Simmons R."/>
            <person name="Seto K."/>
            <person name="Myers J."/>
            <person name="Bonds A."/>
            <person name="Quandt C.A."/>
            <person name="Barry K."/>
            <person name="Liu P."/>
            <person name="Grigoriev I."/>
            <person name="Longcore J.E."/>
            <person name="James T.Y."/>
        </authorList>
    </citation>
    <scope>NUCLEOTIDE SEQUENCE</scope>
    <source>
        <strain evidence="2">JEL0513</strain>
    </source>
</reference>
<gene>
    <name evidence="2" type="ORF">HK100_004933</name>
</gene>
<evidence type="ECO:0000313" key="3">
    <source>
        <dbReference type="Proteomes" id="UP001211907"/>
    </source>
</evidence>
<dbReference type="InterPro" id="IPR016181">
    <property type="entry name" value="Acyl_CoA_acyltransferase"/>
</dbReference>
<dbReference type="AlphaFoldDB" id="A0AAD5STT7"/>
<dbReference type="Proteomes" id="UP001211907">
    <property type="component" value="Unassembled WGS sequence"/>
</dbReference>
<comment type="caution">
    <text evidence="2">The sequence shown here is derived from an EMBL/GenBank/DDBJ whole genome shotgun (WGS) entry which is preliminary data.</text>
</comment>